<dbReference type="Pfam" id="PF21790">
    <property type="entry name" value="OGG"/>
    <property type="match status" value="1"/>
</dbReference>
<organism evidence="2 3">
    <name type="scientific">Lentzea sokolovensis</name>
    <dbReference type="NCBI Taxonomy" id="3095429"/>
    <lineage>
        <taxon>Bacteria</taxon>
        <taxon>Bacillati</taxon>
        <taxon>Actinomycetota</taxon>
        <taxon>Actinomycetes</taxon>
        <taxon>Pseudonocardiales</taxon>
        <taxon>Pseudonocardiaceae</taxon>
        <taxon>Lentzea</taxon>
    </lineage>
</organism>
<protein>
    <submittedName>
        <fullName evidence="2">Uncharacterized protein</fullName>
    </submittedName>
</protein>
<sequence>MRAVPRSPRDETVLEHHSVLIRTEWWRDELGARHLPGRPPSGDRLTRADVWAPGDDVFTLLWRTLAWGSGSYLRLNARRLTSIAADVPRCENLLTRAADLSTALRPPRSRCSGRGTAMRSGTWARRSSPSSCTSPVGERRTTRA</sequence>
<evidence type="ECO:0000313" key="3">
    <source>
        <dbReference type="Proteomes" id="UP001285352"/>
    </source>
</evidence>
<evidence type="ECO:0000313" key="2">
    <source>
        <dbReference type="EMBL" id="MDX8147515.1"/>
    </source>
</evidence>
<feature type="region of interest" description="Disordered" evidence="1">
    <location>
        <begin position="105"/>
        <end position="144"/>
    </location>
</feature>
<keyword evidence="3" id="KW-1185">Reference proteome</keyword>
<feature type="compositionally biased region" description="Polar residues" evidence="1">
    <location>
        <begin position="125"/>
        <end position="134"/>
    </location>
</feature>
<evidence type="ECO:0000256" key="1">
    <source>
        <dbReference type="SAM" id="MobiDB-lite"/>
    </source>
</evidence>
<dbReference type="InterPro" id="IPR048868">
    <property type="entry name" value="OGG-like_put"/>
</dbReference>
<accession>A0ABU4V9F5</accession>
<reference evidence="2 3" key="1">
    <citation type="submission" date="2023-11" db="EMBL/GenBank/DDBJ databases">
        <title>Lentzea sokolovensis, sp. nov., Lentzea kristufkii, sp. nov., and Lentzea miocenensis, sp. nov., rare actinobacteria from Sokolov Coal Basin, Miocene lacustrine sediment, Czech Republic.</title>
        <authorList>
            <person name="Lara A."/>
            <person name="Kotroba L."/>
            <person name="Nouioui I."/>
            <person name="Neumann-Schaal M."/>
            <person name="Mast Y."/>
            <person name="Chronakova A."/>
        </authorList>
    </citation>
    <scope>NUCLEOTIDE SEQUENCE [LARGE SCALE GENOMIC DNA]</scope>
    <source>
        <strain evidence="2 3">BCCO 10_0061</strain>
    </source>
</reference>
<name>A0ABU4V9F5_9PSEU</name>
<gene>
    <name evidence="2" type="ORF">SK854_35765</name>
</gene>
<dbReference type="EMBL" id="JAXAVU010000014">
    <property type="protein sequence ID" value="MDX8147515.1"/>
    <property type="molecule type" value="Genomic_DNA"/>
</dbReference>
<proteinExistence type="predicted"/>
<comment type="caution">
    <text evidence="2">The sequence shown here is derived from an EMBL/GenBank/DDBJ whole genome shotgun (WGS) entry which is preliminary data.</text>
</comment>
<dbReference type="Proteomes" id="UP001285352">
    <property type="component" value="Unassembled WGS sequence"/>
</dbReference>